<dbReference type="Proteomes" id="UP000095283">
    <property type="component" value="Unplaced"/>
</dbReference>
<proteinExistence type="predicted"/>
<reference evidence="2" key="1">
    <citation type="submission" date="2016-11" db="UniProtKB">
        <authorList>
            <consortium name="WormBaseParasite"/>
        </authorList>
    </citation>
    <scope>IDENTIFICATION</scope>
</reference>
<accession>A0A1I7WDM2</accession>
<organism evidence="1 2">
    <name type="scientific">Heterorhabditis bacteriophora</name>
    <name type="common">Entomopathogenic nematode worm</name>
    <dbReference type="NCBI Taxonomy" id="37862"/>
    <lineage>
        <taxon>Eukaryota</taxon>
        <taxon>Metazoa</taxon>
        <taxon>Ecdysozoa</taxon>
        <taxon>Nematoda</taxon>
        <taxon>Chromadorea</taxon>
        <taxon>Rhabditida</taxon>
        <taxon>Rhabditina</taxon>
        <taxon>Rhabditomorpha</taxon>
        <taxon>Strongyloidea</taxon>
        <taxon>Heterorhabditidae</taxon>
        <taxon>Heterorhabditis</taxon>
    </lineage>
</organism>
<dbReference type="WBParaSite" id="Hba_03030">
    <property type="protein sequence ID" value="Hba_03030"/>
    <property type="gene ID" value="Hba_03030"/>
</dbReference>
<name>A0A1I7WDM2_HETBA</name>
<evidence type="ECO:0000313" key="2">
    <source>
        <dbReference type="WBParaSite" id="Hba_03030"/>
    </source>
</evidence>
<sequence>MPTCSTPCSTTPCCWRGQLPCVKTGRLPDSGRDRWR</sequence>
<dbReference type="AlphaFoldDB" id="A0A1I7WDM2"/>
<evidence type="ECO:0000313" key="1">
    <source>
        <dbReference type="Proteomes" id="UP000095283"/>
    </source>
</evidence>
<keyword evidence="1" id="KW-1185">Reference proteome</keyword>
<protein>
    <submittedName>
        <fullName evidence="2">Uncharacterized protein</fullName>
    </submittedName>
</protein>